<accession>A0A9W4X2H7</accession>
<feature type="non-terminal residue" evidence="2">
    <location>
        <position position="1"/>
    </location>
</feature>
<feature type="compositionally biased region" description="Basic and acidic residues" evidence="1">
    <location>
        <begin position="114"/>
        <end position="131"/>
    </location>
</feature>
<organism evidence="2 3">
    <name type="scientific">Funneliformis geosporum</name>
    <dbReference type="NCBI Taxonomy" id="1117311"/>
    <lineage>
        <taxon>Eukaryota</taxon>
        <taxon>Fungi</taxon>
        <taxon>Fungi incertae sedis</taxon>
        <taxon>Mucoromycota</taxon>
        <taxon>Glomeromycotina</taxon>
        <taxon>Glomeromycetes</taxon>
        <taxon>Glomerales</taxon>
        <taxon>Glomeraceae</taxon>
        <taxon>Funneliformis</taxon>
    </lineage>
</organism>
<name>A0A9W4X2H7_9GLOM</name>
<dbReference type="Proteomes" id="UP001153678">
    <property type="component" value="Unassembled WGS sequence"/>
</dbReference>
<dbReference type="AlphaFoldDB" id="A0A9W4X2H7"/>
<keyword evidence="3" id="KW-1185">Reference proteome</keyword>
<proteinExistence type="predicted"/>
<dbReference type="EMBL" id="CAMKVN010006535">
    <property type="protein sequence ID" value="CAI2190398.1"/>
    <property type="molecule type" value="Genomic_DNA"/>
</dbReference>
<sequence>DKEPDRELARKWESRRSHSRIHISGTVNGTTINNGIVDTINGFVAGSSTRDFPDLQTKRDPSAKRTKFINDYFAVQDQQPRTPPPWNQEVNDQEGLHLPSKHTSNDDDGLLDEEPNKSSDPRPEEDGEFDEGKFLKELITVEEVINPIVEKLLKYGEGIARYKIIFLPEDNKQDPVKIILTSQEWVTSEHDWQMVEAKITSFFSVVIPENIKSLN</sequence>
<feature type="region of interest" description="Disordered" evidence="1">
    <location>
        <begin position="75"/>
        <end position="131"/>
    </location>
</feature>
<dbReference type="OrthoDB" id="2447639at2759"/>
<gene>
    <name evidence="2" type="ORF">FWILDA_LOCUS14556</name>
</gene>
<protein>
    <submittedName>
        <fullName evidence="2">4019_t:CDS:1</fullName>
    </submittedName>
</protein>
<evidence type="ECO:0000313" key="3">
    <source>
        <dbReference type="Proteomes" id="UP001153678"/>
    </source>
</evidence>
<evidence type="ECO:0000313" key="2">
    <source>
        <dbReference type="EMBL" id="CAI2190398.1"/>
    </source>
</evidence>
<evidence type="ECO:0000256" key="1">
    <source>
        <dbReference type="SAM" id="MobiDB-lite"/>
    </source>
</evidence>
<reference evidence="2" key="1">
    <citation type="submission" date="2022-08" db="EMBL/GenBank/DDBJ databases">
        <authorList>
            <person name="Kallberg Y."/>
            <person name="Tangrot J."/>
            <person name="Rosling A."/>
        </authorList>
    </citation>
    <scope>NUCLEOTIDE SEQUENCE</scope>
    <source>
        <strain evidence="2">Wild A</strain>
    </source>
</reference>
<comment type="caution">
    <text evidence="2">The sequence shown here is derived from an EMBL/GenBank/DDBJ whole genome shotgun (WGS) entry which is preliminary data.</text>
</comment>